<keyword evidence="1" id="KW-0805">Transcription regulation</keyword>
<keyword evidence="3" id="KW-0804">Transcription</keyword>
<dbReference type="RefSeq" id="WP_038970848.1">
    <property type="nucleotide sequence ID" value="NZ_CP029425.2"/>
</dbReference>
<evidence type="ECO:0000256" key="3">
    <source>
        <dbReference type="ARBA" id="ARBA00023163"/>
    </source>
</evidence>
<sequence length="262" mass="28152">MRPCGTSTTAAAGDIAPAVLAIGRSDFPKVLIDTLRRHADVGHCMVFALSRAGAATCLLDAGNIPIGGDLGAAYAGHFHESDPNRDALFEGEGPAPIMLPSFAPRMYGARYRKIFFHESGIVDKCATAIWTGGTCFYVNFYRITAQGRFSAAQRERLQAIAPAIGASVARHFQQTATATPDQNLATLFATRAPLSTLTPREQEVCRRILLGFSSEAISQELGISLHSTLTYRKRAYQRLGISSQNELFSIVLGLLAGPHGLN</sequence>
<name>A0A2U8PKJ3_9BRAD</name>
<dbReference type="GO" id="GO:0006355">
    <property type="term" value="P:regulation of DNA-templated transcription"/>
    <property type="evidence" value="ECO:0007669"/>
    <property type="project" value="InterPro"/>
</dbReference>
<dbReference type="EMBL" id="CP029425">
    <property type="protein sequence ID" value="AWL98170.1"/>
    <property type="molecule type" value="Genomic_DNA"/>
</dbReference>
<dbReference type="SMART" id="SM00421">
    <property type="entry name" value="HTH_LUXR"/>
    <property type="match status" value="1"/>
</dbReference>
<dbReference type="PANTHER" id="PTHR44688:SF16">
    <property type="entry name" value="DNA-BINDING TRANSCRIPTIONAL ACTIVATOR DEVR_DOSR"/>
    <property type="match status" value="1"/>
</dbReference>
<dbReference type="SUPFAM" id="SSF46894">
    <property type="entry name" value="C-terminal effector domain of the bipartite response regulators"/>
    <property type="match status" value="1"/>
</dbReference>
<gene>
    <name evidence="5" type="ORF">CIT37_20015</name>
</gene>
<accession>A0A2U8PKJ3</accession>
<evidence type="ECO:0000313" key="5">
    <source>
        <dbReference type="EMBL" id="AWL98170.1"/>
    </source>
</evidence>
<dbReference type="GeneID" id="92964910"/>
<dbReference type="KEGG" id="bot:CIT37_20015"/>
<evidence type="ECO:0000259" key="4">
    <source>
        <dbReference type="PROSITE" id="PS50043"/>
    </source>
</evidence>
<evidence type="ECO:0000313" key="6">
    <source>
        <dbReference type="Proteomes" id="UP000215703"/>
    </source>
</evidence>
<feature type="domain" description="HTH luxR-type" evidence="4">
    <location>
        <begin position="190"/>
        <end position="255"/>
    </location>
</feature>
<dbReference type="CDD" id="cd06170">
    <property type="entry name" value="LuxR_C_like"/>
    <property type="match status" value="1"/>
</dbReference>
<keyword evidence="2" id="KW-0238">DNA-binding</keyword>
<dbReference type="GO" id="GO:0003677">
    <property type="term" value="F:DNA binding"/>
    <property type="evidence" value="ECO:0007669"/>
    <property type="project" value="UniProtKB-KW"/>
</dbReference>
<dbReference type="AlphaFoldDB" id="A0A2U8PKJ3"/>
<protein>
    <submittedName>
        <fullName evidence="5">LuxR family transcriptional regulator</fullName>
    </submittedName>
</protein>
<dbReference type="PROSITE" id="PS50043">
    <property type="entry name" value="HTH_LUXR_2"/>
    <property type="match status" value="1"/>
</dbReference>
<evidence type="ECO:0000256" key="1">
    <source>
        <dbReference type="ARBA" id="ARBA00023015"/>
    </source>
</evidence>
<dbReference type="PANTHER" id="PTHR44688">
    <property type="entry name" value="DNA-BINDING TRANSCRIPTIONAL ACTIVATOR DEVR_DOSR"/>
    <property type="match status" value="1"/>
</dbReference>
<proteinExistence type="predicted"/>
<dbReference type="Pfam" id="PF00196">
    <property type="entry name" value="GerE"/>
    <property type="match status" value="1"/>
</dbReference>
<reference evidence="5 6" key="2">
    <citation type="journal article" date="2017" name="Syst. Appl. Microbiol.">
        <title>Soybeans inoculated with root zone soils of Canadian native legumes harbour diverse and novel Bradyrhizobium spp. that possess agricultural potential.</title>
        <authorList>
            <person name="Bromfield E.S.P."/>
            <person name="Cloutier S."/>
            <person name="Tambong J.T."/>
            <person name="Tran Thi T.V."/>
        </authorList>
    </citation>
    <scope>NUCLEOTIDE SEQUENCE [LARGE SCALE GENOMIC DNA]</scope>
    <source>
        <strain evidence="5 6">OO99</strain>
    </source>
</reference>
<dbReference type="Proteomes" id="UP000215703">
    <property type="component" value="Chromosome"/>
</dbReference>
<dbReference type="InterPro" id="IPR016032">
    <property type="entry name" value="Sig_transdc_resp-reg_C-effctor"/>
</dbReference>
<organism evidence="5 6">
    <name type="scientific">Bradyrhizobium ottawaense</name>
    <dbReference type="NCBI Taxonomy" id="931866"/>
    <lineage>
        <taxon>Bacteria</taxon>
        <taxon>Pseudomonadati</taxon>
        <taxon>Pseudomonadota</taxon>
        <taxon>Alphaproteobacteria</taxon>
        <taxon>Hyphomicrobiales</taxon>
        <taxon>Nitrobacteraceae</taxon>
        <taxon>Bradyrhizobium</taxon>
    </lineage>
</organism>
<dbReference type="InterPro" id="IPR036388">
    <property type="entry name" value="WH-like_DNA-bd_sf"/>
</dbReference>
<dbReference type="Gene3D" id="1.10.10.10">
    <property type="entry name" value="Winged helix-like DNA-binding domain superfamily/Winged helix DNA-binding domain"/>
    <property type="match status" value="1"/>
</dbReference>
<reference evidence="5 6" key="1">
    <citation type="journal article" date="2014" name="Int. J. Syst. Evol. Microbiol.">
        <title>Bradyrhizobium ottawaense sp. nov., a symbiotic nitrogen fixing bacterium from root nodules of soybeans in Canada.</title>
        <authorList>
            <person name="Yu X."/>
            <person name="Cloutier S."/>
            <person name="Tambong J.T."/>
            <person name="Bromfield E.S."/>
        </authorList>
    </citation>
    <scope>NUCLEOTIDE SEQUENCE [LARGE SCALE GENOMIC DNA]</scope>
    <source>
        <strain evidence="5 6">OO99</strain>
    </source>
</reference>
<dbReference type="InterPro" id="IPR000792">
    <property type="entry name" value="Tscrpt_reg_LuxR_C"/>
</dbReference>
<evidence type="ECO:0000256" key="2">
    <source>
        <dbReference type="ARBA" id="ARBA00023125"/>
    </source>
</evidence>